<dbReference type="PROSITE" id="PS00028">
    <property type="entry name" value="ZINC_FINGER_C2H2_1"/>
    <property type="match status" value="3"/>
</dbReference>
<dbReference type="SMART" id="SM00355">
    <property type="entry name" value="ZnF_C2H2"/>
    <property type="match status" value="3"/>
</dbReference>
<dbReference type="GO" id="GO:0008270">
    <property type="term" value="F:zinc ion binding"/>
    <property type="evidence" value="ECO:0007669"/>
    <property type="project" value="UniProtKB-KW"/>
</dbReference>
<sequence>MKKFIYLKHIQIQNGKDNPQSDSPAIIPHSSEFERLWKETEHLRADYRLTSDKSDASEHTPVAKSVSIPDDSHSPYHTYDGFVPKSALKHFSPTSPSCLSDYSPPAYLVPFQMYHQQQQQQHYSVTPLGEVPYQHSLSPFDTSPFQQILKISCVCQQCQSITNDAYSGPITYEVFRKQQYRHHRPPSHCCSLKNELLSGTALSEDVKPIDEIKEQPIEQEKSFRASTLLSLHISPPSPEDPLKLKSPFYPHRTIGKNRSSTKKTSEITKAKHRTPTAAKKDSNTGTIHVCPYPDCGKTYNRLFHLRSHKRTHMGIKPYSCTWPECGWKFARSDELTRHFRKHTGVKPFVCKHCDRAFSRSDHLQLHMKRHT</sequence>
<evidence type="ECO:0000313" key="8">
    <source>
        <dbReference type="EMBL" id="CAF1009623.1"/>
    </source>
</evidence>
<comment type="caution">
    <text evidence="8">The sequence shown here is derived from an EMBL/GenBank/DDBJ whole genome shotgun (WGS) entry which is preliminary data.</text>
</comment>
<dbReference type="Proteomes" id="UP000663828">
    <property type="component" value="Unassembled WGS sequence"/>
</dbReference>
<dbReference type="InterPro" id="IPR036236">
    <property type="entry name" value="Znf_C2H2_sf"/>
</dbReference>
<proteinExistence type="predicted"/>
<feature type="domain" description="C2H2-type" evidence="6">
    <location>
        <begin position="318"/>
        <end position="347"/>
    </location>
</feature>
<feature type="region of interest" description="Disordered" evidence="5">
    <location>
        <begin position="50"/>
        <end position="69"/>
    </location>
</feature>
<dbReference type="FunFam" id="3.30.160.60:FF:000007">
    <property type="entry name" value="Basic krueppel-like factor 3"/>
    <property type="match status" value="1"/>
</dbReference>
<keyword evidence="3" id="KW-0862">Zinc</keyword>
<dbReference type="PROSITE" id="PS50157">
    <property type="entry name" value="ZINC_FINGER_C2H2_2"/>
    <property type="match status" value="3"/>
</dbReference>
<evidence type="ECO:0000256" key="1">
    <source>
        <dbReference type="ARBA" id="ARBA00022723"/>
    </source>
</evidence>
<keyword evidence="9" id="KW-1185">Reference proteome</keyword>
<organism evidence="8 9">
    <name type="scientific">Adineta ricciae</name>
    <name type="common">Rotifer</name>
    <dbReference type="NCBI Taxonomy" id="249248"/>
    <lineage>
        <taxon>Eukaryota</taxon>
        <taxon>Metazoa</taxon>
        <taxon>Spiralia</taxon>
        <taxon>Gnathifera</taxon>
        <taxon>Rotifera</taxon>
        <taxon>Eurotatoria</taxon>
        <taxon>Bdelloidea</taxon>
        <taxon>Adinetida</taxon>
        <taxon>Adinetidae</taxon>
        <taxon>Adineta</taxon>
    </lineage>
</organism>
<feature type="domain" description="C2H2-type" evidence="6">
    <location>
        <begin position="348"/>
        <end position="371"/>
    </location>
</feature>
<dbReference type="GO" id="GO:0000978">
    <property type="term" value="F:RNA polymerase II cis-regulatory region sequence-specific DNA binding"/>
    <property type="evidence" value="ECO:0007669"/>
    <property type="project" value="TreeGrafter"/>
</dbReference>
<evidence type="ECO:0000256" key="3">
    <source>
        <dbReference type="ARBA" id="ARBA00022833"/>
    </source>
</evidence>
<feature type="region of interest" description="Disordered" evidence="5">
    <location>
        <begin position="241"/>
        <end position="283"/>
    </location>
</feature>
<evidence type="ECO:0000256" key="5">
    <source>
        <dbReference type="SAM" id="MobiDB-lite"/>
    </source>
</evidence>
<evidence type="ECO:0000256" key="4">
    <source>
        <dbReference type="PROSITE-ProRule" id="PRU00042"/>
    </source>
</evidence>
<reference evidence="8" key="1">
    <citation type="submission" date="2021-02" db="EMBL/GenBank/DDBJ databases">
        <authorList>
            <person name="Nowell W R."/>
        </authorList>
    </citation>
    <scope>NUCLEOTIDE SEQUENCE</scope>
</reference>
<dbReference type="Proteomes" id="UP000663852">
    <property type="component" value="Unassembled WGS sequence"/>
</dbReference>
<name>A0A814HFW1_ADIRI</name>
<dbReference type="Pfam" id="PF00096">
    <property type="entry name" value="zf-C2H2"/>
    <property type="match status" value="3"/>
</dbReference>
<dbReference type="AlphaFoldDB" id="A0A814HFW1"/>
<evidence type="ECO:0000313" key="7">
    <source>
        <dbReference type="EMBL" id="CAF0848502.1"/>
    </source>
</evidence>
<dbReference type="GO" id="GO:0000981">
    <property type="term" value="F:DNA-binding transcription factor activity, RNA polymerase II-specific"/>
    <property type="evidence" value="ECO:0007669"/>
    <property type="project" value="TreeGrafter"/>
</dbReference>
<dbReference type="PANTHER" id="PTHR23235:SF156">
    <property type="entry name" value="KRUPPEL-LIKE FACTOR 18"/>
    <property type="match status" value="1"/>
</dbReference>
<accession>A0A814HFW1</accession>
<evidence type="ECO:0000259" key="6">
    <source>
        <dbReference type="PROSITE" id="PS50157"/>
    </source>
</evidence>
<dbReference type="SUPFAM" id="SSF57667">
    <property type="entry name" value="beta-beta-alpha zinc fingers"/>
    <property type="match status" value="2"/>
</dbReference>
<dbReference type="OrthoDB" id="4748970at2759"/>
<keyword evidence="2 4" id="KW-0863">Zinc-finger</keyword>
<evidence type="ECO:0000256" key="2">
    <source>
        <dbReference type="ARBA" id="ARBA00022771"/>
    </source>
</evidence>
<feature type="domain" description="C2H2-type" evidence="6">
    <location>
        <begin position="288"/>
        <end position="317"/>
    </location>
</feature>
<dbReference type="EMBL" id="CAJNOR010000797">
    <property type="protein sequence ID" value="CAF1009623.1"/>
    <property type="molecule type" value="Genomic_DNA"/>
</dbReference>
<protein>
    <recommendedName>
        <fullName evidence="6">C2H2-type domain-containing protein</fullName>
    </recommendedName>
</protein>
<dbReference type="PANTHER" id="PTHR23235">
    <property type="entry name" value="KRUEPPEL-LIKE TRANSCRIPTION FACTOR"/>
    <property type="match status" value="1"/>
</dbReference>
<dbReference type="InterPro" id="IPR013087">
    <property type="entry name" value="Znf_C2H2_type"/>
</dbReference>
<keyword evidence="1" id="KW-0479">Metal-binding</keyword>
<dbReference type="Gene3D" id="3.30.160.60">
    <property type="entry name" value="Classic Zinc Finger"/>
    <property type="match status" value="3"/>
</dbReference>
<dbReference type="EMBL" id="CAJNOJ010000021">
    <property type="protein sequence ID" value="CAF0848502.1"/>
    <property type="molecule type" value="Genomic_DNA"/>
</dbReference>
<evidence type="ECO:0000313" key="9">
    <source>
        <dbReference type="Proteomes" id="UP000663828"/>
    </source>
</evidence>
<gene>
    <name evidence="7" type="ORF">EDS130_LOCUS7199</name>
    <name evidence="8" type="ORF">XAT740_LOCUS13649</name>
</gene>